<keyword evidence="1" id="KW-1133">Transmembrane helix</keyword>
<evidence type="ECO:0000256" key="1">
    <source>
        <dbReference type="SAM" id="Phobius"/>
    </source>
</evidence>
<evidence type="ECO:0000313" key="2">
    <source>
        <dbReference type="EMBL" id="KAF7271850.1"/>
    </source>
</evidence>
<accession>A0A834HZZ7</accession>
<feature type="transmembrane region" description="Helical" evidence="1">
    <location>
        <begin position="95"/>
        <end position="116"/>
    </location>
</feature>
<keyword evidence="3" id="KW-1185">Reference proteome</keyword>
<dbReference type="Proteomes" id="UP000625711">
    <property type="component" value="Unassembled WGS sequence"/>
</dbReference>
<protein>
    <recommendedName>
        <fullName evidence="4">ER-bound oxygenase mpaB/mpaB'/Rubber oxygenase catalytic domain-containing protein</fullName>
    </recommendedName>
</protein>
<organism evidence="2 3">
    <name type="scientific">Rhynchophorus ferrugineus</name>
    <name type="common">Red palm weevil</name>
    <name type="synonym">Curculio ferrugineus</name>
    <dbReference type="NCBI Taxonomy" id="354439"/>
    <lineage>
        <taxon>Eukaryota</taxon>
        <taxon>Metazoa</taxon>
        <taxon>Ecdysozoa</taxon>
        <taxon>Arthropoda</taxon>
        <taxon>Hexapoda</taxon>
        <taxon>Insecta</taxon>
        <taxon>Pterygota</taxon>
        <taxon>Neoptera</taxon>
        <taxon>Endopterygota</taxon>
        <taxon>Coleoptera</taxon>
        <taxon>Polyphaga</taxon>
        <taxon>Cucujiformia</taxon>
        <taxon>Curculionidae</taxon>
        <taxon>Dryophthorinae</taxon>
        <taxon>Rhynchophorus</taxon>
    </lineage>
</organism>
<reference evidence="2" key="1">
    <citation type="submission" date="2020-08" db="EMBL/GenBank/DDBJ databases">
        <title>Genome sequencing and assembly of the red palm weevil Rhynchophorus ferrugineus.</title>
        <authorList>
            <person name="Dias G.B."/>
            <person name="Bergman C.M."/>
            <person name="Manee M."/>
        </authorList>
    </citation>
    <scope>NUCLEOTIDE SEQUENCE</scope>
    <source>
        <strain evidence="2">AA-2017</strain>
        <tissue evidence="2">Whole larva</tissue>
    </source>
</reference>
<comment type="caution">
    <text evidence="2">The sequence shown here is derived from an EMBL/GenBank/DDBJ whole genome shotgun (WGS) entry which is preliminary data.</text>
</comment>
<name>A0A834HZZ7_RHYFE</name>
<proteinExistence type="predicted"/>
<dbReference type="PANTHER" id="PTHR37159">
    <property type="entry name" value="GH11867P"/>
    <property type="match status" value="1"/>
</dbReference>
<evidence type="ECO:0000313" key="3">
    <source>
        <dbReference type="Proteomes" id="UP000625711"/>
    </source>
</evidence>
<evidence type="ECO:0008006" key="4">
    <source>
        <dbReference type="Google" id="ProtNLM"/>
    </source>
</evidence>
<keyword evidence="1" id="KW-0472">Membrane</keyword>
<keyword evidence="1" id="KW-0812">Transmembrane</keyword>
<sequence length="379" mass="44229">MRQGLALEISCDPKNQPVTKRYNRILRDDRQQAKVQDNGAENKDFCASTFVDNIMTEGDGRACDESSERFNSYELPPYYDPKMFKRGQAFFHRHYFGMFLGSFLGLLCGLSMKFSLEILKLTGMSSSEYTSYKRYIATILHMLIWYDGDFQPGSKLWKSIEDVKFKHNSASKKSKCVLKYGIDQKSMALTQFGFIGFAITRRSYLGVHNASEYDLKCFIHVWRVLGYVMGIEDEFNICRDSVKETEAICEEILQKVVKPQFERESSSDYNEMVTYMIDGLWSLNPFLDTESFQFYLKMLLNSCPLAKIPETEEYKSLSRLAKIKVKIVIQHVIFMRFSLIRNLLNYVQRAGIWIIQRYPFLAFYRYGKANSYIRVMGPN</sequence>
<dbReference type="PANTHER" id="PTHR37159:SF1">
    <property type="entry name" value="GH11867P"/>
    <property type="match status" value="1"/>
</dbReference>
<dbReference type="AlphaFoldDB" id="A0A834HZZ7"/>
<dbReference type="OrthoDB" id="6361347at2759"/>
<gene>
    <name evidence="2" type="ORF">GWI33_015327</name>
</gene>
<dbReference type="EMBL" id="JAACXV010013888">
    <property type="protein sequence ID" value="KAF7271850.1"/>
    <property type="molecule type" value="Genomic_DNA"/>
</dbReference>